<feature type="region of interest" description="Disordered" evidence="1">
    <location>
        <begin position="542"/>
        <end position="569"/>
    </location>
</feature>
<feature type="compositionally biased region" description="Polar residues" evidence="1">
    <location>
        <begin position="60"/>
        <end position="89"/>
    </location>
</feature>
<organism evidence="3">
    <name type="scientific">Melampsora larici-populina (strain 98AG31 / pathotype 3-4-7)</name>
    <name type="common">Poplar leaf rust fungus</name>
    <dbReference type="NCBI Taxonomy" id="747676"/>
    <lineage>
        <taxon>Eukaryota</taxon>
        <taxon>Fungi</taxon>
        <taxon>Dikarya</taxon>
        <taxon>Basidiomycota</taxon>
        <taxon>Pucciniomycotina</taxon>
        <taxon>Pucciniomycetes</taxon>
        <taxon>Pucciniales</taxon>
        <taxon>Melampsoraceae</taxon>
        <taxon>Melampsora</taxon>
    </lineage>
</organism>
<feature type="compositionally biased region" description="Basic residues" evidence="1">
    <location>
        <begin position="655"/>
        <end position="666"/>
    </location>
</feature>
<feature type="compositionally biased region" description="Polar residues" evidence="1">
    <location>
        <begin position="601"/>
        <end position="616"/>
    </location>
</feature>
<keyword evidence="3" id="KW-1185">Reference proteome</keyword>
<dbReference type="VEuPathDB" id="FungiDB:MELLADRAFT_84800"/>
<sequence>MLGGDLLSGKMSIGDHTLNHELPAPNHLDMFPEIETSLDEFEADSRRDLKSRTESGELLSASSNEIRDTQTSSSDNLQGSQRGISGKNSDQFKVKVSKSYERDGVLGPSPFTGYPQRHANRKQDGLRRPRRRPFRYPYTHPSKGPLSAIPEGHIHYASTAPLPEPEGWLPFFSNYYDAAEWLKLGQGYVNFHTLTVQAPWEPSGIWPGSHLSHEMHPAIHPQTPDLQQYNVHGRPTHDTVSSNWAQRSLHAPPFVKKDKPEAKYIASAHEVQVKKEEPPSKTEKTDHTFLRHNFHRTKEKTPELEASSNLKEDDTLDAKADATVEVFGPPAIRKLLYSQDTEHQQTKITGSDDICPNTSSGEAPSDTGASSLSAVNDRKGKPPYKDQELGKHAAKTAPLPIQQSLASHKSIALTGMESTNESNSKLGACVADTARTSSKTSSSERSHANQRVSKSTLTAHELVEEAQSSPKRIHLGITMKQDDVSDQTGGSKLDVLKGEGDQQFSHSNQFVSNEGHKIHPPWVPDSIIQDSKKTMSSNWIRVKKKKRGAQKSSTMSDMPSSQHQNRSEGLMTQHRQLPMDTKEFAVLRDSAFEPLKDHASSEAQETVIPETSTIDMQETGSSTTSSEESTLDDFPQVVSAESVAVKNNIHQRSERLKRKKESKKPKAVASISAAQMGKNIEVPARCNDLSTSEESMKDESGETSLKSIIYNVLQYKNSKNDVQISLSNKDFQKILFAQDDVVSMGIFPGVFGDKWWEAISDLAGESQNALEMARRANSLKVQYSQKLILRHWKMYKSKLSPQAQEACLLLKVEQEWPTFCDVDSNYQATARPSLEALDQNDAQGIGQLFFGRNLDSRISNLYLMATMQPHERIFTELELVSFSKEGGSIPVLLKICSYLELSASDVNWKTFTGNQILEKVQGLKAIMQGNCVMDQVLQFDVDDSVWVESNTRAAILRSRLSKTFEKRLKDLAKTADRVLPHKTTKEWMPEYSHLTWGAQKIGEGEALVASHFSLDIKSLTVLKCLIERQNKAPPPGIGNVIFWPGKAPQEMKQQFDLFAEFYKFQGLKLLSV</sequence>
<feature type="compositionally biased region" description="Basic and acidic residues" evidence="1">
    <location>
        <begin position="43"/>
        <end position="55"/>
    </location>
</feature>
<feature type="compositionally biased region" description="Basic and acidic residues" evidence="1">
    <location>
        <begin position="376"/>
        <end position="391"/>
    </location>
</feature>
<dbReference type="HOGENOM" id="CLU_287440_0_0_1"/>
<feature type="region of interest" description="Disordered" evidence="1">
    <location>
        <begin position="42"/>
        <end position="149"/>
    </location>
</feature>
<feature type="compositionally biased region" description="Low complexity" evidence="1">
    <location>
        <begin position="618"/>
        <end position="628"/>
    </location>
</feature>
<feature type="compositionally biased region" description="Polar residues" evidence="1">
    <location>
        <begin position="356"/>
        <end position="374"/>
    </location>
</feature>
<evidence type="ECO:0000313" key="2">
    <source>
        <dbReference type="EMBL" id="EGG08576.1"/>
    </source>
</evidence>
<dbReference type="AlphaFoldDB" id="F4RGR4"/>
<reference evidence="3" key="1">
    <citation type="journal article" date="2011" name="Proc. Natl. Acad. Sci. U.S.A.">
        <title>Obligate biotrophy features unraveled by the genomic analysis of rust fungi.</title>
        <authorList>
            <person name="Duplessis S."/>
            <person name="Cuomo C.A."/>
            <person name="Lin Y.-C."/>
            <person name="Aerts A."/>
            <person name="Tisserant E."/>
            <person name="Veneault-Fourrey C."/>
            <person name="Joly D.L."/>
            <person name="Hacquard S."/>
            <person name="Amselem J."/>
            <person name="Cantarel B.L."/>
            <person name="Chiu R."/>
            <person name="Coutinho P.M."/>
            <person name="Feau N."/>
            <person name="Field M."/>
            <person name="Frey P."/>
            <person name="Gelhaye E."/>
            <person name="Goldberg J."/>
            <person name="Grabherr M.G."/>
            <person name="Kodira C.D."/>
            <person name="Kohler A."/>
            <person name="Kuees U."/>
            <person name="Lindquist E.A."/>
            <person name="Lucas S.M."/>
            <person name="Mago R."/>
            <person name="Mauceli E."/>
            <person name="Morin E."/>
            <person name="Murat C."/>
            <person name="Pangilinan J.L."/>
            <person name="Park R."/>
            <person name="Pearson M."/>
            <person name="Quesneville H."/>
            <person name="Rouhier N."/>
            <person name="Sakthikumar S."/>
            <person name="Salamov A.A."/>
            <person name="Schmutz J."/>
            <person name="Selles B."/>
            <person name="Shapiro H."/>
            <person name="Tanguay P."/>
            <person name="Tuskan G.A."/>
            <person name="Henrissat B."/>
            <person name="Van de Peer Y."/>
            <person name="Rouze P."/>
            <person name="Ellis J.G."/>
            <person name="Dodds P.N."/>
            <person name="Schein J.E."/>
            <person name="Zhong S."/>
            <person name="Hamelin R.C."/>
            <person name="Grigoriev I.V."/>
            <person name="Szabo L.J."/>
            <person name="Martin F."/>
        </authorList>
    </citation>
    <scope>NUCLEOTIDE SEQUENCE [LARGE SCALE GENOMIC DNA]</scope>
    <source>
        <strain evidence="3">98AG31 / pathotype 3-4-7</strain>
    </source>
</reference>
<feature type="region of interest" description="Disordered" evidence="1">
    <location>
        <begin position="343"/>
        <end position="402"/>
    </location>
</feature>
<feature type="compositionally biased region" description="Basic and acidic residues" evidence="1">
    <location>
        <begin position="90"/>
        <end position="104"/>
    </location>
</feature>
<gene>
    <name evidence="2" type="ORF">MELLADRAFT_84800</name>
</gene>
<dbReference type="RefSeq" id="XP_007408162.1">
    <property type="nucleotide sequence ID" value="XM_007408100.1"/>
</dbReference>
<name>F4RGR4_MELLP</name>
<feature type="region of interest" description="Disordered" evidence="1">
    <location>
        <begin position="595"/>
        <end position="667"/>
    </location>
</feature>
<proteinExistence type="predicted"/>
<accession>F4RGR4</accession>
<dbReference type="KEGG" id="mlr:MELLADRAFT_84800"/>
<evidence type="ECO:0000313" key="3">
    <source>
        <dbReference type="Proteomes" id="UP000001072"/>
    </source>
</evidence>
<dbReference type="GeneID" id="18933610"/>
<dbReference type="InParanoid" id="F4RGR4"/>
<feature type="region of interest" description="Disordered" evidence="1">
    <location>
        <begin position="432"/>
        <end position="457"/>
    </location>
</feature>
<evidence type="ECO:0000256" key="1">
    <source>
        <dbReference type="SAM" id="MobiDB-lite"/>
    </source>
</evidence>
<dbReference type="Proteomes" id="UP000001072">
    <property type="component" value="Unassembled WGS sequence"/>
</dbReference>
<protein>
    <submittedName>
        <fullName evidence="2">Uncharacterized protein</fullName>
    </submittedName>
</protein>
<dbReference type="EMBL" id="GL883100">
    <property type="protein sequence ID" value="EGG08576.1"/>
    <property type="molecule type" value="Genomic_DNA"/>
</dbReference>
<feature type="compositionally biased region" description="Polar residues" evidence="1">
    <location>
        <begin position="550"/>
        <end position="564"/>
    </location>
</feature>